<dbReference type="EMBL" id="VOPW01000001">
    <property type="protein sequence ID" value="TXC66021.1"/>
    <property type="molecule type" value="Genomic_DNA"/>
</dbReference>
<dbReference type="EC" id="3.2.1.17" evidence="4"/>
<evidence type="ECO:0000313" key="6">
    <source>
        <dbReference type="Proteomes" id="UP000321832"/>
    </source>
</evidence>
<dbReference type="CDD" id="cd00737">
    <property type="entry name" value="lyz_endolysin_autolysin"/>
    <property type="match status" value="1"/>
</dbReference>
<proteinExistence type="inferred from homology"/>
<gene>
    <name evidence="5" type="ORF">FSC37_09180</name>
</gene>
<dbReference type="AlphaFoldDB" id="A0A5C6U252"/>
<dbReference type="PANTHER" id="PTHR38107">
    <property type="match status" value="1"/>
</dbReference>
<sequence length="211" mass="23615">MTRAAPIAAGLVVIAAAWYWRATRNETGNADELDQADFYAQPDWTDNAMAIGNATINQLLGTPASDMQTSAAGPAHLKQRESLSLTRYRLGDGGWTIGYGRYYRDGGEVPPERIDWPPRKRGSRRTWPRGGERWVKAYVTVPLTQNQFDALVSMAYNLSPKSFRNIADAVNRGEDPEAQAMRYIRAGTNLERGLRNRRASELAMYREGVYA</sequence>
<organism evidence="5 6">
    <name type="scientific">Piscinibacter aquaticus</name>
    <dbReference type="NCBI Taxonomy" id="392597"/>
    <lineage>
        <taxon>Bacteria</taxon>
        <taxon>Pseudomonadati</taxon>
        <taxon>Pseudomonadota</taxon>
        <taxon>Betaproteobacteria</taxon>
        <taxon>Burkholderiales</taxon>
        <taxon>Sphaerotilaceae</taxon>
        <taxon>Piscinibacter</taxon>
    </lineage>
</organism>
<accession>A0A5C6U252</accession>
<dbReference type="Pfam" id="PF00959">
    <property type="entry name" value="Phage_lysozyme"/>
    <property type="match status" value="1"/>
</dbReference>
<dbReference type="InterPro" id="IPR023347">
    <property type="entry name" value="Lysozyme_dom_sf"/>
</dbReference>
<dbReference type="GO" id="GO:0042742">
    <property type="term" value="P:defense response to bacterium"/>
    <property type="evidence" value="ECO:0007669"/>
    <property type="project" value="UniProtKB-KW"/>
</dbReference>
<protein>
    <recommendedName>
        <fullName evidence="4">Lysozyme</fullName>
        <ecNumber evidence="4">3.2.1.17</ecNumber>
    </recommendedName>
</protein>
<dbReference type="SUPFAM" id="SSF53955">
    <property type="entry name" value="Lysozyme-like"/>
    <property type="match status" value="1"/>
</dbReference>
<dbReference type="InterPro" id="IPR033907">
    <property type="entry name" value="Endolysin_autolysin"/>
</dbReference>
<keyword evidence="4" id="KW-0326">Glycosidase</keyword>
<evidence type="ECO:0000256" key="1">
    <source>
        <dbReference type="ARBA" id="ARBA00022529"/>
    </source>
</evidence>
<dbReference type="GO" id="GO:0016998">
    <property type="term" value="P:cell wall macromolecule catabolic process"/>
    <property type="evidence" value="ECO:0007669"/>
    <property type="project" value="InterPro"/>
</dbReference>
<keyword evidence="4" id="KW-0378">Hydrolase</keyword>
<keyword evidence="3" id="KW-1035">Host cytoplasm</keyword>
<reference evidence="5 6" key="1">
    <citation type="submission" date="2019-08" db="EMBL/GenBank/DDBJ databases">
        <authorList>
            <person name="Khan S.A."/>
            <person name="Jeon C.O."/>
            <person name="Jeong S.E."/>
        </authorList>
    </citation>
    <scope>NUCLEOTIDE SEQUENCE [LARGE SCALE GENOMIC DNA]</scope>
    <source>
        <strain evidence="6">IMCC1728</strain>
    </source>
</reference>
<evidence type="ECO:0000256" key="2">
    <source>
        <dbReference type="ARBA" id="ARBA00022638"/>
    </source>
</evidence>
<evidence type="ECO:0000313" key="5">
    <source>
        <dbReference type="EMBL" id="TXC66021.1"/>
    </source>
</evidence>
<dbReference type="GO" id="GO:0031640">
    <property type="term" value="P:killing of cells of another organism"/>
    <property type="evidence" value="ECO:0007669"/>
    <property type="project" value="UniProtKB-KW"/>
</dbReference>
<dbReference type="GO" id="GO:0009253">
    <property type="term" value="P:peptidoglycan catabolic process"/>
    <property type="evidence" value="ECO:0007669"/>
    <property type="project" value="InterPro"/>
</dbReference>
<keyword evidence="6" id="KW-1185">Reference proteome</keyword>
<dbReference type="InterPro" id="IPR023346">
    <property type="entry name" value="Lysozyme-like_dom_sf"/>
</dbReference>
<dbReference type="InterPro" id="IPR051018">
    <property type="entry name" value="Bacteriophage_GH24"/>
</dbReference>
<name>A0A5C6U252_9BURK</name>
<dbReference type="Proteomes" id="UP000321832">
    <property type="component" value="Unassembled WGS sequence"/>
</dbReference>
<comment type="similarity">
    <text evidence="4">Belongs to the glycosyl hydrolase 24 family.</text>
</comment>
<dbReference type="Gene3D" id="1.10.530.40">
    <property type="match status" value="1"/>
</dbReference>
<comment type="caution">
    <text evidence="5">The sequence shown here is derived from an EMBL/GenBank/DDBJ whole genome shotgun (WGS) entry which is preliminary data.</text>
</comment>
<dbReference type="GO" id="GO:0003796">
    <property type="term" value="F:lysozyme activity"/>
    <property type="evidence" value="ECO:0007669"/>
    <property type="project" value="UniProtKB-EC"/>
</dbReference>
<evidence type="ECO:0000256" key="4">
    <source>
        <dbReference type="RuleBase" id="RU003788"/>
    </source>
</evidence>
<dbReference type="PANTHER" id="PTHR38107:SF3">
    <property type="entry name" value="LYSOZYME RRRD-RELATED"/>
    <property type="match status" value="1"/>
</dbReference>
<keyword evidence="2 4" id="KW-0081">Bacteriolytic enzyme</keyword>
<dbReference type="InterPro" id="IPR002196">
    <property type="entry name" value="Glyco_hydro_24"/>
</dbReference>
<comment type="catalytic activity">
    <reaction evidence="4">
        <text>Hydrolysis of (1-&gt;4)-beta-linkages between N-acetylmuramic acid and N-acetyl-D-glucosamine residues in a peptidoglycan and between N-acetyl-D-glucosamine residues in chitodextrins.</text>
        <dbReference type="EC" id="3.2.1.17"/>
    </reaction>
</comment>
<evidence type="ECO:0000256" key="3">
    <source>
        <dbReference type="ARBA" id="ARBA00023200"/>
    </source>
</evidence>
<keyword evidence="1 4" id="KW-0929">Antimicrobial</keyword>